<dbReference type="SUPFAM" id="SSF116734">
    <property type="entry name" value="DNA methylase specificity domain"/>
    <property type="match status" value="1"/>
</dbReference>
<evidence type="ECO:0000256" key="4">
    <source>
        <dbReference type="SAM" id="Coils"/>
    </source>
</evidence>
<keyword evidence="2" id="KW-0680">Restriction system</keyword>
<protein>
    <submittedName>
        <fullName evidence="6">Type I restriction endonuclease subunit S</fullName>
    </submittedName>
</protein>
<dbReference type="GO" id="GO:0004519">
    <property type="term" value="F:endonuclease activity"/>
    <property type="evidence" value="ECO:0007669"/>
    <property type="project" value="UniProtKB-KW"/>
</dbReference>
<sequence>STKYIYKTKEKIKKEGLKKTRLVMPGDFILTNSMSFGHPYIMKTSGAIHDGWLLLRPIKEIYSEYLYYFLGSDHIYNEFRNLAGGAVVKNLNSELVKNVKVLIPPIAEQKKIVARLDKLTEKVREMQKLQAETAAEMKNLKQSILAKAFKGEL</sequence>
<dbReference type="InterPro" id="IPR044946">
    <property type="entry name" value="Restrct_endonuc_typeI_TRD_sf"/>
</dbReference>
<keyword evidence="6" id="KW-0378">Hydrolase</keyword>
<dbReference type="Pfam" id="PF01420">
    <property type="entry name" value="Methylase_S"/>
    <property type="match status" value="1"/>
</dbReference>
<keyword evidence="6" id="KW-0255">Endonuclease</keyword>
<keyword evidence="3" id="KW-0238">DNA-binding</keyword>
<dbReference type="GO" id="GO:0003677">
    <property type="term" value="F:DNA binding"/>
    <property type="evidence" value="ECO:0007669"/>
    <property type="project" value="UniProtKB-KW"/>
</dbReference>
<keyword evidence="4" id="KW-0175">Coiled coil</keyword>
<accession>A0A2H0E072</accession>
<dbReference type="PANTHER" id="PTHR43140">
    <property type="entry name" value="TYPE-1 RESTRICTION ENZYME ECOKI SPECIFICITY PROTEIN"/>
    <property type="match status" value="1"/>
</dbReference>
<dbReference type="Gene3D" id="3.90.220.20">
    <property type="entry name" value="DNA methylase specificity domains"/>
    <property type="match status" value="1"/>
</dbReference>
<evidence type="ECO:0000256" key="2">
    <source>
        <dbReference type="ARBA" id="ARBA00022747"/>
    </source>
</evidence>
<keyword evidence="6" id="KW-0540">Nuclease</keyword>
<dbReference type="CDD" id="cd17283">
    <property type="entry name" value="RMtype1_S_Hpy180ORF7835P_TRD2-CR2_like"/>
    <property type="match status" value="1"/>
</dbReference>
<comment type="similarity">
    <text evidence="1">Belongs to the type-I restriction system S methylase family.</text>
</comment>
<name>A0A2H0E072_9BACT</name>
<proteinExistence type="inferred from homology"/>
<evidence type="ECO:0000256" key="1">
    <source>
        <dbReference type="ARBA" id="ARBA00010923"/>
    </source>
</evidence>
<gene>
    <name evidence="6" type="ORF">COW80_03725</name>
</gene>
<dbReference type="GO" id="GO:0009307">
    <property type="term" value="P:DNA restriction-modification system"/>
    <property type="evidence" value="ECO:0007669"/>
    <property type="project" value="UniProtKB-KW"/>
</dbReference>
<feature type="non-terminal residue" evidence="6">
    <location>
        <position position="1"/>
    </location>
</feature>
<organism evidence="6 7">
    <name type="scientific">Candidatus Beckwithbacteria bacterium CG22_combo_CG10-13_8_21_14_all_01_47_9</name>
    <dbReference type="NCBI Taxonomy" id="1974496"/>
    <lineage>
        <taxon>Bacteria</taxon>
        <taxon>Candidatus Beckwithiibacteriota</taxon>
    </lineage>
</organism>
<feature type="domain" description="Type I restriction modification DNA specificity" evidence="5">
    <location>
        <begin position="13"/>
        <end position="130"/>
    </location>
</feature>
<evidence type="ECO:0000259" key="5">
    <source>
        <dbReference type="Pfam" id="PF01420"/>
    </source>
</evidence>
<dbReference type="InterPro" id="IPR051212">
    <property type="entry name" value="Type-I_RE_S_subunit"/>
</dbReference>
<comment type="caution">
    <text evidence="6">The sequence shown here is derived from an EMBL/GenBank/DDBJ whole genome shotgun (WGS) entry which is preliminary data.</text>
</comment>
<dbReference type="EMBL" id="PCTU01000094">
    <property type="protein sequence ID" value="PIP87826.1"/>
    <property type="molecule type" value="Genomic_DNA"/>
</dbReference>
<dbReference type="PANTHER" id="PTHR43140:SF1">
    <property type="entry name" value="TYPE I RESTRICTION ENZYME ECOKI SPECIFICITY SUBUNIT"/>
    <property type="match status" value="1"/>
</dbReference>
<feature type="coiled-coil region" evidence="4">
    <location>
        <begin position="109"/>
        <end position="143"/>
    </location>
</feature>
<evidence type="ECO:0000313" key="6">
    <source>
        <dbReference type="EMBL" id="PIP87826.1"/>
    </source>
</evidence>
<evidence type="ECO:0000256" key="3">
    <source>
        <dbReference type="ARBA" id="ARBA00023125"/>
    </source>
</evidence>
<dbReference type="InterPro" id="IPR000055">
    <property type="entry name" value="Restrct_endonuc_typeI_TRD"/>
</dbReference>
<reference evidence="6 7" key="1">
    <citation type="submission" date="2017-09" db="EMBL/GenBank/DDBJ databases">
        <title>Depth-based differentiation of microbial function through sediment-hosted aquifers and enrichment of novel symbionts in the deep terrestrial subsurface.</title>
        <authorList>
            <person name="Probst A.J."/>
            <person name="Ladd B."/>
            <person name="Jarett J.K."/>
            <person name="Geller-Mcgrath D.E."/>
            <person name="Sieber C.M."/>
            <person name="Emerson J.B."/>
            <person name="Anantharaman K."/>
            <person name="Thomas B.C."/>
            <person name="Malmstrom R."/>
            <person name="Stieglmeier M."/>
            <person name="Klingl A."/>
            <person name="Woyke T."/>
            <person name="Ryan C.M."/>
            <person name="Banfield J.F."/>
        </authorList>
    </citation>
    <scope>NUCLEOTIDE SEQUENCE [LARGE SCALE GENOMIC DNA]</scope>
    <source>
        <strain evidence="6">CG22_combo_CG10-13_8_21_14_all_01_47_9</strain>
    </source>
</reference>
<dbReference type="Proteomes" id="UP000229981">
    <property type="component" value="Unassembled WGS sequence"/>
</dbReference>
<evidence type="ECO:0000313" key="7">
    <source>
        <dbReference type="Proteomes" id="UP000229981"/>
    </source>
</evidence>
<dbReference type="AlphaFoldDB" id="A0A2H0E072"/>